<dbReference type="AlphaFoldDB" id="A0A0B5AQN1"/>
<gene>
    <name evidence="1" type="ORF">JMA_32630</name>
</gene>
<keyword evidence="2" id="KW-1185">Reference proteome</keyword>
<sequence>MNDQMVLGLVIVSAPKSLLTDEGFEHVKVFSAAELEEHFDVKGSLHFDRGEDNLLSGHGKAGFAYWTKLFALTEEEIEETNWDHNEALHLLIKKLRTFVRTHGLNVAKWHDFNVEFDFVRPWCVQLFTPASPPMLFNLGIGDMKWLASMEMEFSYWARRDQWMDLVMEAAEK</sequence>
<name>A0A0B5AQN1_9BACL</name>
<accession>A0A0B5AQN1</accession>
<dbReference type="OrthoDB" id="2451625at2"/>
<proteinExistence type="predicted"/>
<reference evidence="1 2" key="1">
    <citation type="submission" date="2014-08" db="EMBL/GenBank/DDBJ databases">
        <title>Complete genome of a marine bacteria Jeotgalibacillus malaysiensis.</title>
        <authorList>
            <person name="Yaakop A.S."/>
            <person name="Chan K.-G."/>
            <person name="Goh K.M."/>
        </authorList>
    </citation>
    <scope>NUCLEOTIDE SEQUENCE [LARGE SCALE GENOMIC DNA]</scope>
    <source>
        <strain evidence="1 2">D5</strain>
    </source>
</reference>
<dbReference type="HOGENOM" id="CLU_1553210_0_0_9"/>
<dbReference type="KEGG" id="jeo:JMA_32630"/>
<dbReference type="BioCyc" id="JESP1508404:G14D9-12544-MONOMER"/>
<protein>
    <submittedName>
        <fullName evidence="1">Uncharacterized protein</fullName>
    </submittedName>
</protein>
<dbReference type="EMBL" id="CP009416">
    <property type="protein sequence ID" value="AJD92580.1"/>
    <property type="molecule type" value="Genomic_DNA"/>
</dbReference>
<evidence type="ECO:0000313" key="1">
    <source>
        <dbReference type="EMBL" id="AJD92580.1"/>
    </source>
</evidence>
<evidence type="ECO:0000313" key="2">
    <source>
        <dbReference type="Proteomes" id="UP000031449"/>
    </source>
</evidence>
<dbReference type="Proteomes" id="UP000031449">
    <property type="component" value="Chromosome"/>
</dbReference>
<organism evidence="1 2">
    <name type="scientific">Jeotgalibacillus malaysiensis</name>
    <dbReference type="NCBI Taxonomy" id="1508404"/>
    <lineage>
        <taxon>Bacteria</taxon>
        <taxon>Bacillati</taxon>
        <taxon>Bacillota</taxon>
        <taxon>Bacilli</taxon>
        <taxon>Bacillales</taxon>
        <taxon>Caryophanaceae</taxon>
        <taxon>Jeotgalibacillus</taxon>
    </lineage>
</organism>